<keyword evidence="3" id="KW-0547">Nucleotide-binding</keyword>
<comment type="similarity">
    <text evidence="1">Belongs to the carbohydrate kinase PfkB family.</text>
</comment>
<sequence>MFERGNIITVGIRPAWDVVCSADGIEWGDHKVLDARTSVPAGKALNVSKALAWLGYPSIATGLWGQEDYDEMAEQLRPLSSFIDIRFAAVRGHTRQNITLRDTRKNREMHLRLPGTLANKGSIRRMSDQLLRMIDKDDVLVFGGSMPEGALLEEVVSLIWDCKQKHTNIILDTSGTALERLVSSGQISLISPNITELENLLNCRVKEDPQAVLRAGRRLLDKVSALIVSLGSEGAVFISRDECWHSFYAGADRDVLKTVAGGDYLLAGFIAGMKENPSPEYALTKAVRLATGFVFGLCKDHEPWQLDEMLEIETNHL</sequence>
<dbReference type="Pfam" id="PF00294">
    <property type="entry name" value="PfkB"/>
    <property type="match status" value="1"/>
</dbReference>
<dbReference type="STRING" id="1851148.SMSP2_02667"/>
<evidence type="ECO:0000259" key="7">
    <source>
        <dbReference type="Pfam" id="PF00294"/>
    </source>
</evidence>
<dbReference type="Proteomes" id="UP000188181">
    <property type="component" value="Chromosome"/>
</dbReference>
<dbReference type="GO" id="GO:0005829">
    <property type="term" value="C:cytosol"/>
    <property type="evidence" value="ECO:0007669"/>
    <property type="project" value="TreeGrafter"/>
</dbReference>
<accession>A0A1Q2MHZ6</accession>
<dbReference type="EC" id="2.7.1.11" evidence="8"/>
<reference evidence="9" key="1">
    <citation type="submission" date="2017-02" db="EMBL/GenBank/DDBJ databases">
        <title>Comparative genomics and description of representatives of a novel lineage of planctomycetes thriving in anoxic sediments.</title>
        <authorList>
            <person name="Spring S."/>
            <person name="Bunk B."/>
            <person name="Sproer C."/>
        </authorList>
    </citation>
    <scope>NUCLEOTIDE SEQUENCE [LARGE SCALE GENOMIC DNA]</scope>
    <source>
        <strain evidence="9">SM-Chi-D1</strain>
    </source>
</reference>
<organism evidence="8 9">
    <name type="scientific">Limihaloglobus sulfuriphilus</name>
    <dbReference type="NCBI Taxonomy" id="1851148"/>
    <lineage>
        <taxon>Bacteria</taxon>
        <taxon>Pseudomonadati</taxon>
        <taxon>Planctomycetota</taxon>
        <taxon>Phycisphaerae</taxon>
        <taxon>Sedimentisphaerales</taxon>
        <taxon>Sedimentisphaeraceae</taxon>
        <taxon>Limihaloglobus</taxon>
    </lineage>
</organism>
<dbReference type="PIRSF" id="PIRSF000535">
    <property type="entry name" value="1PFK/6PFK/LacC"/>
    <property type="match status" value="1"/>
</dbReference>
<feature type="domain" description="Carbohydrate kinase PfkB" evidence="7">
    <location>
        <begin position="34"/>
        <end position="290"/>
    </location>
</feature>
<evidence type="ECO:0000256" key="5">
    <source>
        <dbReference type="ARBA" id="ARBA00022840"/>
    </source>
</evidence>
<keyword evidence="5" id="KW-0067">ATP-binding</keyword>
<keyword evidence="9" id="KW-1185">Reference proteome</keyword>
<dbReference type="PANTHER" id="PTHR46566">
    <property type="entry name" value="1-PHOSPHOFRUCTOKINASE-RELATED"/>
    <property type="match status" value="1"/>
</dbReference>
<dbReference type="RefSeq" id="WP_146684492.1">
    <property type="nucleotide sequence ID" value="NZ_CP019646.1"/>
</dbReference>
<dbReference type="EMBL" id="CP019646">
    <property type="protein sequence ID" value="AQQ72284.1"/>
    <property type="molecule type" value="Genomic_DNA"/>
</dbReference>
<evidence type="ECO:0000256" key="1">
    <source>
        <dbReference type="ARBA" id="ARBA00010688"/>
    </source>
</evidence>
<keyword evidence="2 6" id="KW-0808">Transferase</keyword>
<dbReference type="Gene3D" id="3.40.1190.20">
    <property type="match status" value="1"/>
</dbReference>
<name>A0A1Q2MHZ6_9BACT</name>
<proteinExistence type="inferred from homology"/>
<dbReference type="PANTHER" id="PTHR46566:SF2">
    <property type="entry name" value="ATP-DEPENDENT 6-PHOSPHOFRUCTOKINASE ISOZYME 2"/>
    <property type="match status" value="1"/>
</dbReference>
<dbReference type="SUPFAM" id="SSF53613">
    <property type="entry name" value="Ribokinase-like"/>
    <property type="match status" value="1"/>
</dbReference>
<dbReference type="OrthoDB" id="9801219at2"/>
<dbReference type="PROSITE" id="PS00583">
    <property type="entry name" value="PFKB_KINASES_1"/>
    <property type="match status" value="1"/>
</dbReference>
<evidence type="ECO:0000256" key="6">
    <source>
        <dbReference type="PIRNR" id="PIRNR000535"/>
    </source>
</evidence>
<dbReference type="KEGG" id="pbas:SMSP2_02667"/>
<gene>
    <name evidence="8" type="primary">pfkB</name>
    <name evidence="8" type="ORF">SMSP2_02667</name>
</gene>
<dbReference type="InterPro" id="IPR029056">
    <property type="entry name" value="Ribokinase-like"/>
</dbReference>
<dbReference type="AlphaFoldDB" id="A0A1Q2MHZ6"/>
<evidence type="ECO:0000313" key="8">
    <source>
        <dbReference type="EMBL" id="AQQ72284.1"/>
    </source>
</evidence>
<protein>
    <submittedName>
        <fullName evidence="8">6-phosphofructokinase isozyme 2</fullName>
        <ecNumber evidence="8">2.7.1.11</ecNumber>
    </submittedName>
</protein>
<evidence type="ECO:0000313" key="9">
    <source>
        <dbReference type="Proteomes" id="UP000188181"/>
    </source>
</evidence>
<evidence type="ECO:0000256" key="3">
    <source>
        <dbReference type="ARBA" id="ARBA00022741"/>
    </source>
</evidence>
<dbReference type="GO" id="GO:0005524">
    <property type="term" value="F:ATP binding"/>
    <property type="evidence" value="ECO:0007669"/>
    <property type="project" value="UniProtKB-KW"/>
</dbReference>
<evidence type="ECO:0000256" key="4">
    <source>
        <dbReference type="ARBA" id="ARBA00022777"/>
    </source>
</evidence>
<dbReference type="InterPro" id="IPR017583">
    <property type="entry name" value="Tagatose/fructose_Pkinase"/>
</dbReference>
<dbReference type="GO" id="GO:0003872">
    <property type="term" value="F:6-phosphofructokinase activity"/>
    <property type="evidence" value="ECO:0007669"/>
    <property type="project" value="UniProtKB-EC"/>
</dbReference>
<keyword evidence="4 8" id="KW-0418">Kinase</keyword>
<dbReference type="InterPro" id="IPR002173">
    <property type="entry name" value="Carboh/pur_kinase_PfkB_CS"/>
</dbReference>
<evidence type="ECO:0000256" key="2">
    <source>
        <dbReference type="ARBA" id="ARBA00022679"/>
    </source>
</evidence>
<dbReference type="InterPro" id="IPR011611">
    <property type="entry name" value="PfkB_dom"/>
</dbReference>